<reference evidence="1" key="1">
    <citation type="submission" date="2022-08" db="EMBL/GenBank/DDBJ databases">
        <title>Genome Sequence of Pycnoporus sanguineus.</title>
        <authorList>
            <person name="Buettner E."/>
        </authorList>
    </citation>
    <scope>NUCLEOTIDE SEQUENCE</scope>
    <source>
        <strain evidence="1">CG-C14</strain>
    </source>
</reference>
<keyword evidence="2" id="KW-1185">Reference proteome</keyword>
<dbReference type="Proteomes" id="UP001144978">
    <property type="component" value="Unassembled WGS sequence"/>
</dbReference>
<comment type="caution">
    <text evidence="1">The sequence shown here is derived from an EMBL/GenBank/DDBJ whole genome shotgun (WGS) entry which is preliminary data.</text>
</comment>
<accession>A0ACC1Q7M3</accession>
<dbReference type="EMBL" id="JANSHE010000189">
    <property type="protein sequence ID" value="KAJ3014847.1"/>
    <property type="molecule type" value="Genomic_DNA"/>
</dbReference>
<gene>
    <name evidence="1" type="ORF">NUW54_g1197</name>
</gene>
<organism evidence="1 2">
    <name type="scientific">Trametes sanguinea</name>
    <dbReference type="NCBI Taxonomy" id="158606"/>
    <lineage>
        <taxon>Eukaryota</taxon>
        <taxon>Fungi</taxon>
        <taxon>Dikarya</taxon>
        <taxon>Basidiomycota</taxon>
        <taxon>Agaricomycotina</taxon>
        <taxon>Agaricomycetes</taxon>
        <taxon>Polyporales</taxon>
        <taxon>Polyporaceae</taxon>
        <taxon>Trametes</taxon>
    </lineage>
</organism>
<evidence type="ECO:0000313" key="2">
    <source>
        <dbReference type="Proteomes" id="UP001144978"/>
    </source>
</evidence>
<sequence>MPSAHLPEHAQILVIGGGPGGSYTAATLAREGFDVVLFEAAKFPRYHIGESLIPSVRHFLRFIGAEDKIIQHGFARKDHGEASLMLAIERAVLASHRLPSLLLRCTRDPT</sequence>
<protein>
    <submittedName>
        <fullName evidence="1">Uncharacterized protein</fullName>
    </submittedName>
</protein>
<proteinExistence type="predicted"/>
<evidence type="ECO:0000313" key="1">
    <source>
        <dbReference type="EMBL" id="KAJ3014847.1"/>
    </source>
</evidence>
<name>A0ACC1Q7M3_9APHY</name>